<gene>
    <name evidence="1" type="ORF">PBLR_14252</name>
</gene>
<protein>
    <submittedName>
        <fullName evidence="1">Uncharacterized protein</fullName>
    </submittedName>
</protein>
<reference evidence="2" key="1">
    <citation type="submission" date="2018-08" db="EMBL/GenBank/DDBJ databases">
        <authorList>
            <person name="Chevrot R."/>
        </authorList>
    </citation>
    <scope>NUCLEOTIDE SEQUENCE [LARGE SCALE GENOMIC DNA]</scope>
</reference>
<sequence length="53" mass="5830">MTGPAPYADAGTDHNVTKSNKDVVKVLINLTTPFILNPSYLTIFSCEYTLLQL</sequence>
<name>A0A383RFV8_PAEAL</name>
<proteinExistence type="predicted"/>
<evidence type="ECO:0000313" key="2">
    <source>
        <dbReference type="Proteomes" id="UP000304148"/>
    </source>
</evidence>
<dbReference type="EMBL" id="LS992241">
    <property type="protein sequence ID" value="SYX85830.1"/>
    <property type="molecule type" value="Genomic_DNA"/>
</dbReference>
<organism evidence="1 2">
    <name type="scientific">Paenibacillus alvei</name>
    <name type="common">Bacillus alvei</name>
    <dbReference type="NCBI Taxonomy" id="44250"/>
    <lineage>
        <taxon>Bacteria</taxon>
        <taxon>Bacillati</taxon>
        <taxon>Bacillota</taxon>
        <taxon>Bacilli</taxon>
        <taxon>Bacillales</taxon>
        <taxon>Paenibacillaceae</taxon>
        <taxon>Paenibacillus</taxon>
    </lineage>
</organism>
<dbReference type="Proteomes" id="UP000304148">
    <property type="component" value="Chromosome"/>
</dbReference>
<accession>A0A383RFV8</accession>
<evidence type="ECO:0000313" key="1">
    <source>
        <dbReference type="EMBL" id="SYX85830.1"/>
    </source>
</evidence>
<dbReference type="AlphaFoldDB" id="A0A383RFV8"/>